<dbReference type="InterPro" id="IPR002178">
    <property type="entry name" value="PTS_EIIA_type-2_dom"/>
</dbReference>
<dbReference type="PROSITE" id="PS00372">
    <property type="entry name" value="PTS_EIIA_TYPE_2_HIS"/>
    <property type="match status" value="1"/>
</dbReference>
<dbReference type="InterPro" id="IPR004715">
    <property type="entry name" value="PTS_IIA_fruc"/>
</dbReference>
<evidence type="ECO:0000256" key="5">
    <source>
        <dbReference type="ARBA" id="ARBA00022679"/>
    </source>
</evidence>
<accession>A0A8B6WX54</accession>
<dbReference type="GO" id="GO:0016020">
    <property type="term" value="C:membrane"/>
    <property type="evidence" value="ECO:0007669"/>
    <property type="project" value="InterPro"/>
</dbReference>
<keyword evidence="4" id="KW-0762">Sugar transport</keyword>
<accession>A0A2L1TTC2</accession>
<evidence type="ECO:0000313" key="10">
    <source>
        <dbReference type="Proteomes" id="UP000239833"/>
    </source>
</evidence>
<dbReference type="PROSITE" id="PS51094">
    <property type="entry name" value="PTS_EIIA_TYPE_2"/>
    <property type="match status" value="1"/>
</dbReference>
<keyword evidence="5" id="KW-0808">Transferase</keyword>
<dbReference type="Proteomes" id="UP000239833">
    <property type="component" value="Chromosome"/>
</dbReference>
<dbReference type="FunFam" id="3.40.930.10:FF:000009">
    <property type="entry name" value="PTS system, fructose specific IIABC component"/>
    <property type="match status" value="1"/>
</dbReference>
<proteinExistence type="predicted"/>
<organism evidence="8 10">
    <name type="scientific">Paenibacillus larvae subsp. larvae</name>
    <dbReference type="NCBI Taxonomy" id="147375"/>
    <lineage>
        <taxon>Bacteria</taxon>
        <taxon>Bacillati</taxon>
        <taxon>Bacillota</taxon>
        <taxon>Bacilli</taxon>
        <taxon>Bacillales</taxon>
        <taxon>Paenibacillaceae</taxon>
        <taxon>Paenibacillus</taxon>
    </lineage>
</organism>
<evidence type="ECO:0000256" key="2">
    <source>
        <dbReference type="ARBA" id="ARBA00022448"/>
    </source>
</evidence>
<dbReference type="GO" id="GO:0005737">
    <property type="term" value="C:cytoplasm"/>
    <property type="evidence" value="ECO:0007669"/>
    <property type="project" value="UniProtKB-SubCell"/>
</dbReference>
<dbReference type="GO" id="GO:0008982">
    <property type="term" value="F:protein-N(PI)-phosphohistidine-sugar phosphotransferase activity"/>
    <property type="evidence" value="ECO:0007669"/>
    <property type="project" value="InterPro"/>
</dbReference>
<keyword evidence="6" id="KW-0598">Phosphotransferase system</keyword>
<keyword evidence="2" id="KW-0813">Transport</keyword>
<reference evidence="10" key="1">
    <citation type="submission" date="2017-02" db="EMBL/GenBank/DDBJ databases">
        <title>Delineation of Paenibacillus larvae strains originating from foulbrood outbreaks.</title>
        <authorList>
            <person name="Beims H."/>
            <person name="Bunk B."/>
            <person name="Sproeer C."/>
            <person name="Mohr K.I."/>
            <person name="Pradella S."/>
            <person name="Guenther G."/>
            <person name="Rohde M."/>
            <person name="von der Ohe W."/>
            <person name="Steinert M."/>
        </authorList>
    </citation>
    <scope>NUCLEOTIDE SEQUENCE [LARGE SCALE GENOMIC DNA]</scope>
    <source>
        <strain evidence="10">Eric_III</strain>
    </source>
</reference>
<evidence type="ECO:0000256" key="4">
    <source>
        <dbReference type="ARBA" id="ARBA00022597"/>
    </source>
</evidence>
<evidence type="ECO:0000259" key="7">
    <source>
        <dbReference type="PROSITE" id="PS51094"/>
    </source>
</evidence>
<dbReference type="NCBIfam" id="TIGR00848">
    <property type="entry name" value="fruA"/>
    <property type="match status" value="1"/>
</dbReference>
<evidence type="ECO:0000313" key="8">
    <source>
        <dbReference type="EMBL" id="AVF24634.1"/>
    </source>
</evidence>
<evidence type="ECO:0000256" key="1">
    <source>
        <dbReference type="ARBA" id="ARBA00004496"/>
    </source>
</evidence>
<dbReference type="EMBL" id="CP019717">
    <property type="protein sequence ID" value="QHZ49583.1"/>
    <property type="molecule type" value="Genomic_DNA"/>
</dbReference>
<dbReference type="AlphaFoldDB" id="A0A2L1TTC2"/>
<dbReference type="InterPro" id="IPR016152">
    <property type="entry name" value="PTrfase/Anion_transptr"/>
</dbReference>
<dbReference type="PANTHER" id="PTHR47738:SF2">
    <property type="entry name" value="PTS SYSTEM FRUCTOSE-LIKE EIIA COMPONENT"/>
    <property type="match status" value="1"/>
</dbReference>
<feature type="domain" description="PTS EIIA type-2" evidence="7">
    <location>
        <begin position="5"/>
        <end position="150"/>
    </location>
</feature>
<reference evidence="8 11" key="2">
    <citation type="journal article" date="2020" name="Int. J. Med. Microbiol.">
        <title>Discovery of Paenibacillus larvae ERIC V: Phenotypic and genomic comparison to genotypes ERIC I-IV reveal different inventories of virulence factors which correlate with epidemiological prevalences of American Foulbrood.</title>
        <authorList>
            <person name="Beims H."/>
            <person name="Bunk B."/>
            <person name="Erler S."/>
            <person name="Mohr K.I."/>
            <person name="Sproer C."/>
            <person name="Pradella S."/>
            <person name="Gunther G."/>
            <person name="Rohde M."/>
            <person name="von der Ohe W."/>
            <person name="Steinert M."/>
        </authorList>
    </citation>
    <scope>NUCLEOTIDE SEQUENCE</scope>
    <source>
        <strain evidence="8">Eric_III</strain>
        <strain evidence="9">Eric_V</strain>
    </source>
</reference>
<dbReference type="SUPFAM" id="SSF55804">
    <property type="entry name" value="Phoshotransferase/anion transport protein"/>
    <property type="match status" value="1"/>
</dbReference>
<dbReference type="InterPro" id="IPR051541">
    <property type="entry name" value="PTS_SugarTrans_NitroReg"/>
</dbReference>
<comment type="subcellular location">
    <subcellularLocation>
        <location evidence="1">Cytoplasm</location>
    </subcellularLocation>
</comment>
<sequence length="150" mass="16492">MKITDIINKDLISLELSGNTKQSIISEMIGMLKAQGLLNNEAEFEKAIYAREEVSSTGIGMGIAIPHAKTDAVKTPSLVFGLKKQAVDWESIDDEPANLFFMIAVPEASASNDHLVILTQLSRKLIDDEFREKLMNASSKEEVLELLGTI</sequence>
<gene>
    <name evidence="8" type="ORF">ERICIII_00398</name>
    <name evidence="9" type="ORF">ERICV_00380</name>
</gene>
<dbReference type="GO" id="GO:0009401">
    <property type="term" value="P:phosphoenolpyruvate-dependent sugar phosphotransferase system"/>
    <property type="evidence" value="ECO:0007669"/>
    <property type="project" value="UniProtKB-KW"/>
</dbReference>
<evidence type="ECO:0000256" key="6">
    <source>
        <dbReference type="ARBA" id="ARBA00022683"/>
    </source>
</evidence>
<dbReference type="EMBL" id="CP019655">
    <property type="protein sequence ID" value="AVF24634.1"/>
    <property type="molecule type" value="Genomic_DNA"/>
</dbReference>
<accession>A0A6C0QLJ3</accession>
<dbReference type="PANTHER" id="PTHR47738">
    <property type="entry name" value="PTS SYSTEM FRUCTOSE-LIKE EIIA COMPONENT-RELATED"/>
    <property type="match status" value="1"/>
</dbReference>
<protein>
    <submittedName>
        <fullName evidence="8">PTS system, fructose subfamily, IIA component</fullName>
    </submittedName>
</protein>
<evidence type="ECO:0000313" key="9">
    <source>
        <dbReference type="EMBL" id="QHZ49583.1"/>
    </source>
</evidence>
<evidence type="ECO:0000313" key="11">
    <source>
        <dbReference type="Proteomes" id="UP000464330"/>
    </source>
</evidence>
<name>A0A2L1TTC2_9BACL</name>
<keyword evidence="3" id="KW-0597">Phosphoprotein</keyword>
<dbReference type="Gene3D" id="3.40.930.10">
    <property type="entry name" value="Mannitol-specific EII, Chain A"/>
    <property type="match status" value="1"/>
</dbReference>
<dbReference type="CDD" id="cd00211">
    <property type="entry name" value="PTS_IIA_fru"/>
    <property type="match status" value="1"/>
</dbReference>
<dbReference type="Proteomes" id="UP000464330">
    <property type="component" value="Chromosome"/>
</dbReference>
<dbReference type="Pfam" id="PF00359">
    <property type="entry name" value="PTS_EIIA_2"/>
    <property type="match status" value="1"/>
</dbReference>
<evidence type="ECO:0000256" key="3">
    <source>
        <dbReference type="ARBA" id="ARBA00022553"/>
    </source>
</evidence>